<proteinExistence type="predicted"/>
<dbReference type="EMBL" id="BK032745">
    <property type="protein sequence ID" value="DAF58015.1"/>
    <property type="molecule type" value="Genomic_DNA"/>
</dbReference>
<organism evidence="1">
    <name type="scientific">Siphoviridae sp. ctrpM6</name>
    <dbReference type="NCBI Taxonomy" id="2827956"/>
    <lineage>
        <taxon>Viruses</taxon>
        <taxon>Duplodnaviria</taxon>
        <taxon>Heunggongvirae</taxon>
        <taxon>Uroviricota</taxon>
        <taxon>Caudoviricetes</taxon>
    </lineage>
</organism>
<evidence type="ECO:0000313" key="1">
    <source>
        <dbReference type="EMBL" id="DAF58015.1"/>
    </source>
</evidence>
<sequence>MTIPTELPQETRHFSGDPSIAFRGKRGWDIF</sequence>
<protein>
    <submittedName>
        <fullName evidence="1">Uncharacterized protein</fullName>
    </submittedName>
</protein>
<accession>A0A8S5T4V8</accession>
<name>A0A8S5T4V8_9CAUD</name>
<reference evidence="1" key="1">
    <citation type="journal article" date="2021" name="Proc. Natl. Acad. Sci. U.S.A.">
        <title>A Catalog of Tens of Thousands of Viruses from Human Metagenomes Reveals Hidden Associations with Chronic Diseases.</title>
        <authorList>
            <person name="Tisza M.J."/>
            <person name="Buck C.B."/>
        </authorList>
    </citation>
    <scope>NUCLEOTIDE SEQUENCE</scope>
    <source>
        <strain evidence="1">CtrpM6</strain>
    </source>
</reference>